<evidence type="ECO:0000313" key="7">
    <source>
        <dbReference type="EMBL" id="SVB38976.1"/>
    </source>
</evidence>
<evidence type="ECO:0000256" key="3">
    <source>
        <dbReference type="ARBA" id="ARBA00022989"/>
    </source>
</evidence>
<feature type="domain" description="Cytochrome oxidase subunit I profile" evidence="6">
    <location>
        <begin position="1"/>
        <end position="150"/>
    </location>
</feature>
<dbReference type="GO" id="GO:0016020">
    <property type="term" value="C:membrane"/>
    <property type="evidence" value="ECO:0007669"/>
    <property type="project" value="UniProtKB-SubCell"/>
</dbReference>
<organism evidence="7">
    <name type="scientific">marine metagenome</name>
    <dbReference type="NCBI Taxonomy" id="408172"/>
    <lineage>
        <taxon>unclassified sequences</taxon>
        <taxon>metagenomes</taxon>
        <taxon>ecological metagenomes</taxon>
    </lineage>
</organism>
<evidence type="ECO:0000259" key="6">
    <source>
        <dbReference type="PROSITE" id="PS50855"/>
    </source>
</evidence>
<dbReference type="PROSITE" id="PS50855">
    <property type="entry name" value="COX1"/>
    <property type="match status" value="1"/>
</dbReference>
<name>A0A382DKG4_9ZZZZ</name>
<feature type="transmembrane region" description="Helical" evidence="5">
    <location>
        <begin position="43"/>
        <end position="71"/>
    </location>
</feature>
<proteinExistence type="predicted"/>
<keyword evidence="4 5" id="KW-0472">Membrane</keyword>
<accession>A0A382DKG4</accession>
<evidence type="ECO:0000256" key="2">
    <source>
        <dbReference type="ARBA" id="ARBA00022692"/>
    </source>
</evidence>
<feature type="transmembrane region" description="Helical" evidence="5">
    <location>
        <begin position="91"/>
        <end position="114"/>
    </location>
</feature>
<dbReference type="PANTHER" id="PTHR10422:SF18">
    <property type="entry name" value="CYTOCHROME C OXIDASE SUBUNIT 1"/>
    <property type="match status" value="1"/>
</dbReference>
<dbReference type="SUPFAM" id="SSF81442">
    <property type="entry name" value="Cytochrome c oxidase subunit I-like"/>
    <property type="match status" value="1"/>
</dbReference>
<evidence type="ECO:0000256" key="1">
    <source>
        <dbReference type="ARBA" id="ARBA00004141"/>
    </source>
</evidence>
<dbReference type="GO" id="GO:0004129">
    <property type="term" value="F:cytochrome-c oxidase activity"/>
    <property type="evidence" value="ECO:0007669"/>
    <property type="project" value="InterPro"/>
</dbReference>
<keyword evidence="3 5" id="KW-1133">Transmembrane helix</keyword>
<feature type="non-terminal residue" evidence="7">
    <location>
        <position position="150"/>
    </location>
</feature>
<evidence type="ECO:0000256" key="5">
    <source>
        <dbReference type="SAM" id="Phobius"/>
    </source>
</evidence>
<sequence>MGPDFWVFSIQVLGLASLLASFNFITTIINMRAPGMTLMRMPVFCWMTLIVSFLIILAFPAITIALVELMFDRNFGTNFFDFLEGGKPHLWQHIFWIFGHPEVYILILPAMGIISEVIPVFSRKPLFGYGLVVFSGAIIGFMGFAVWSHH</sequence>
<dbReference type="InterPro" id="IPR036927">
    <property type="entry name" value="Cyt_c_oxase-like_su1_sf"/>
</dbReference>
<reference evidence="7" key="1">
    <citation type="submission" date="2018-05" db="EMBL/GenBank/DDBJ databases">
        <authorList>
            <person name="Lanie J.A."/>
            <person name="Ng W.-L."/>
            <person name="Kazmierczak K.M."/>
            <person name="Andrzejewski T.M."/>
            <person name="Davidsen T.M."/>
            <person name="Wayne K.J."/>
            <person name="Tettelin H."/>
            <person name="Glass J.I."/>
            <person name="Rusch D."/>
            <person name="Podicherti R."/>
            <person name="Tsui H.-C.T."/>
            <person name="Winkler M.E."/>
        </authorList>
    </citation>
    <scope>NUCLEOTIDE SEQUENCE</scope>
</reference>
<dbReference type="Pfam" id="PF00115">
    <property type="entry name" value="COX1"/>
    <property type="match status" value="1"/>
</dbReference>
<feature type="transmembrane region" description="Helical" evidence="5">
    <location>
        <begin position="6"/>
        <end position="31"/>
    </location>
</feature>
<dbReference type="Gene3D" id="1.20.210.10">
    <property type="entry name" value="Cytochrome c oxidase-like, subunit I domain"/>
    <property type="match status" value="1"/>
</dbReference>
<dbReference type="PRINTS" id="PR01165">
    <property type="entry name" value="CYCOXIDASEI"/>
</dbReference>
<protein>
    <recommendedName>
        <fullName evidence="6">Cytochrome oxidase subunit I profile domain-containing protein</fullName>
    </recommendedName>
</protein>
<dbReference type="InterPro" id="IPR023616">
    <property type="entry name" value="Cyt_c_oxase-like_su1_dom"/>
</dbReference>
<evidence type="ECO:0000256" key="4">
    <source>
        <dbReference type="ARBA" id="ARBA00023136"/>
    </source>
</evidence>
<dbReference type="PROSITE" id="PS00077">
    <property type="entry name" value="COX1_CUB"/>
    <property type="match status" value="1"/>
</dbReference>
<dbReference type="EMBL" id="UINC01039871">
    <property type="protein sequence ID" value="SVB38976.1"/>
    <property type="molecule type" value="Genomic_DNA"/>
</dbReference>
<dbReference type="InterPro" id="IPR000883">
    <property type="entry name" value="Cyt_C_Oxase_1"/>
</dbReference>
<dbReference type="AlphaFoldDB" id="A0A382DKG4"/>
<dbReference type="PANTHER" id="PTHR10422">
    <property type="entry name" value="CYTOCHROME C OXIDASE SUBUNIT 1"/>
    <property type="match status" value="1"/>
</dbReference>
<dbReference type="GO" id="GO:0022904">
    <property type="term" value="P:respiratory electron transport chain"/>
    <property type="evidence" value="ECO:0007669"/>
    <property type="project" value="TreeGrafter"/>
</dbReference>
<keyword evidence="2 5" id="KW-0812">Transmembrane</keyword>
<feature type="transmembrane region" description="Helical" evidence="5">
    <location>
        <begin position="126"/>
        <end position="147"/>
    </location>
</feature>
<dbReference type="InterPro" id="IPR023615">
    <property type="entry name" value="Cyt_c_Oxase_su1_BS"/>
</dbReference>
<dbReference type="GO" id="GO:0009060">
    <property type="term" value="P:aerobic respiration"/>
    <property type="evidence" value="ECO:0007669"/>
    <property type="project" value="InterPro"/>
</dbReference>
<dbReference type="GO" id="GO:0015990">
    <property type="term" value="P:electron transport coupled proton transport"/>
    <property type="evidence" value="ECO:0007669"/>
    <property type="project" value="TreeGrafter"/>
</dbReference>
<comment type="subcellular location">
    <subcellularLocation>
        <location evidence="1">Membrane</location>
        <topology evidence="1">Multi-pass membrane protein</topology>
    </subcellularLocation>
</comment>
<dbReference type="GO" id="GO:0020037">
    <property type="term" value="F:heme binding"/>
    <property type="evidence" value="ECO:0007669"/>
    <property type="project" value="InterPro"/>
</dbReference>
<gene>
    <name evidence="7" type="ORF">METZ01_LOCUS191830</name>
</gene>